<comment type="caution">
    <text evidence="3">The sequence shown here is derived from an EMBL/GenBank/DDBJ whole genome shotgun (WGS) entry which is preliminary data.</text>
</comment>
<evidence type="ECO:0000256" key="1">
    <source>
        <dbReference type="SAM" id="MobiDB-lite"/>
    </source>
</evidence>
<feature type="transmembrane region" description="Helical" evidence="2">
    <location>
        <begin position="276"/>
        <end position="298"/>
    </location>
</feature>
<evidence type="ECO:0000313" key="4">
    <source>
        <dbReference type="Proteomes" id="UP000642993"/>
    </source>
</evidence>
<keyword evidence="4" id="KW-1185">Reference proteome</keyword>
<evidence type="ECO:0000313" key="3">
    <source>
        <dbReference type="EMBL" id="MBD8507400.1"/>
    </source>
</evidence>
<feature type="transmembrane region" description="Helical" evidence="2">
    <location>
        <begin position="72"/>
        <end position="91"/>
    </location>
</feature>
<sequence length="479" mass="50965">MPRTTGAQKHEPASFGFNRFGIDPSAAPPSGGDEPEWLMPRARKPLSRKYAKYYPNQASAASDLALSSPGKLVIAALALIMLCLGAGAVTASSISSRQDQLDTLIASTEPIASSSLELYSALSIADAAASTAFVFGGIEPEDLRARYLGANFDASRSLVNASSQVGDGDGNAQRMLAEISMHLPMYAGLVESARANNRVGNPVGAAYLNEASQMMRARVLPISEELYRTQAQRVAESHGRFVHPPWAAMATVLLVVVVLAAAQVRLARKTQRTLNLGWVFASLIMTLVLLWLLVVGLFSRAEANHALDEGVRPLDTLATSRILAQQARADETLGLARRGESGDIEQGFSDASERLSAKLTELQQDERVTVGTRAIETAIAAQEGWQDAHQRMADLYAAGDHLGAARIAVGAGEEDSTAQFARLDEALQDGIAATRAELRTSITRARTALAFAAGGVMALSVLASLAIAGGVWPRLREYQ</sequence>
<keyword evidence="2" id="KW-1133">Transmembrane helix</keyword>
<feature type="region of interest" description="Disordered" evidence="1">
    <location>
        <begin position="1"/>
        <end position="38"/>
    </location>
</feature>
<keyword evidence="2" id="KW-0472">Membrane</keyword>
<name>A0A927JDY4_9ACTN</name>
<gene>
    <name evidence="3" type="ORF">HT102_13000</name>
</gene>
<feature type="transmembrane region" description="Helical" evidence="2">
    <location>
        <begin position="448"/>
        <end position="472"/>
    </location>
</feature>
<keyword evidence="2" id="KW-0812">Transmembrane</keyword>
<dbReference type="AlphaFoldDB" id="A0A927JDY4"/>
<reference evidence="3" key="1">
    <citation type="submission" date="2020-09" db="EMBL/GenBank/DDBJ databases">
        <title>Hoyosella lacisalsi sp. nov., a halotolerant actinobacterium isolated from soil of Lake Gudzhirganskoe.</title>
        <authorList>
            <person name="Yang Q."/>
            <person name="Guo P.Y."/>
            <person name="Liu S.W."/>
            <person name="Li F.N."/>
            <person name="Sun C.H."/>
        </authorList>
    </citation>
    <scope>NUCLEOTIDE SEQUENCE</scope>
    <source>
        <strain evidence="3">G463</strain>
    </source>
</reference>
<protein>
    <recommendedName>
        <fullName evidence="5">Chemotaxis methyl-accepting receptor HlyB-like 4HB MCP domain-containing protein</fullName>
    </recommendedName>
</protein>
<evidence type="ECO:0008006" key="5">
    <source>
        <dbReference type="Google" id="ProtNLM"/>
    </source>
</evidence>
<dbReference type="RefSeq" id="WP_192039868.1">
    <property type="nucleotide sequence ID" value="NZ_JACYWE010000008.1"/>
</dbReference>
<proteinExistence type="predicted"/>
<organism evidence="3 4">
    <name type="scientific">Lolliginicoccus lacisalsi</name>
    <dbReference type="NCBI Taxonomy" id="2742202"/>
    <lineage>
        <taxon>Bacteria</taxon>
        <taxon>Bacillati</taxon>
        <taxon>Actinomycetota</taxon>
        <taxon>Actinomycetes</taxon>
        <taxon>Mycobacteriales</taxon>
        <taxon>Hoyosellaceae</taxon>
        <taxon>Lolliginicoccus</taxon>
    </lineage>
</organism>
<dbReference type="Proteomes" id="UP000642993">
    <property type="component" value="Unassembled WGS sequence"/>
</dbReference>
<evidence type="ECO:0000256" key="2">
    <source>
        <dbReference type="SAM" id="Phobius"/>
    </source>
</evidence>
<accession>A0A927JDY4</accession>
<feature type="transmembrane region" description="Helical" evidence="2">
    <location>
        <begin position="246"/>
        <end position="264"/>
    </location>
</feature>
<dbReference type="EMBL" id="JACYWE010000008">
    <property type="protein sequence ID" value="MBD8507400.1"/>
    <property type="molecule type" value="Genomic_DNA"/>
</dbReference>